<proteinExistence type="predicted"/>
<evidence type="ECO:0000256" key="1">
    <source>
        <dbReference type="SAM" id="Phobius"/>
    </source>
</evidence>
<feature type="transmembrane region" description="Helical" evidence="1">
    <location>
        <begin position="75"/>
        <end position="95"/>
    </location>
</feature>
<feature type="transmembrane region" description="Helical" evidence="1">
    <location>
        <begin position="45"/>
        <end position="63"/>
    </location>
</feature>
<dbReference type="SUPFAM" id="SSF103481">
    <property type="entry name" value="Multidrug resistance efflux transporter EmrE"/>
    <property type="match status" value="2"/>
</dbReference>
<dbReference type="Proteomes" id="UP001230156">
    <property type="component" value="Unassembled WGS sequence"/>
</dbReference>
<sequence>MTRESATAPRTRLWAALSLIAGVFVFSLQDVILKYSSKTYPLTEVVSIRSAVGLVILLIFIQATEGAGKILSRRLGLLTLRGLILLIAYGTYYMALPAMPLAQVVALFFMAPIFITALGYPILGEKAEASHWLAIIIGFLGVVVTYWPKFNGGADAPEFDWALLLPLAATITYALAQLLARKLNADSAAVQGFHQNLMFLAGALVLGLVFSLGRFDQAGQHPSLAFLMRDWIWGDWHDLLLLAATGPIAALGTVLLSQAYRMAEANFVASFEYTGLVWGAGWGYLLWGEVPDGYMYAGAALIVGAGLYMLFSGRRSNGAFE</sequence>
<comment type="caution">
    <text evidence="3">The sequence shown here is derived from an EMBL/GenBank/DDBJ whole genome shotgun (WGS) entry which is preliminary data.</text>
</comment>
<dbReference type="EMBL" id="JAUYVI010000002">
    <property type="protein sequence ID" value="MDQ7247116.1"/>
    <property type="molecule type" value="Genomic_DNA"/>
</dbReference>
<evidence type="ECO:0000313" key="4">
    <source>
        <dbReference type="Proteomes" id="UP001230156"/>
    </source>
</evidence>
<feature type="transmembrane region" description="Helical" evidence="1">
    <location>
        <begin position="293"/>
        <end position="311"/>
    </location>
</feature>
<dbReference type="PANTHER" id="PTHR22911">
    <property type="entry name" value="ACYL-MALONYL CONDENSING ENZYME-RELATED"/>
    <property type="match status" value="1"/>
</dbReference>
<dbReference type="PANTHER" id="PTHR22911:SF103">
    <property type="entry name" value="BLR2811 PROTEIN"/>
    <property type="match status" value="1"/>
</dbReference>
<feature type="transmembrane region" description="Helical" evidence="1">
    <location>
        <begin position="197"/>
        <end position="216"/>
    </location>
</feature>
<feature type="transmembrane region" description="Helical" evidence="1">
    <location>
        <begin position="268"/>
        <end position="287"/>
    </location>
</feature>
<feature type="transmembrane region" description="Helical" evidence="1">
    <location>
        <begin position="159"/>
        <end position="176"/>
    </location>
</feature>
<keyword evidence="1" id="KW-0812">Transmembrane</keyword>
<dbReference type="Pfam" id="PF00892">
    <property type="entry name" value="EamA"/>
    <property type="match status" value="1"/>
</dbReference>
<keyword evidence="1" id="KW-0472">Membrane</keyword>
<dbReference type="RefSeq" id="WP_379954520.1">
    <property type="nucleotide sequence ID" value="NZ_JAUYVI010000002.1"/>
</dbReference>
<gene>
    <name evidence="3" type="ORF">Q8A70_05545</name>
</gene>
<evidence type="ECO:0000313" key="3">
    <source>
        <dbReference type="EMBL" id="MDQ7247116.1"/>
    </source>
</evidence>
<feature type="transmembrane region" description="Helical" evidence="1">
    <location>
        <begin position="236"/>
        <end position="256"/>
    </location>
</feature>
<feature type="transmembrane region" description="Helical" evidence="1">
    <location>
        <begin position="12"/>
        <end position="33"/>
    </location>
</feature>
<feature type="transmembrane region" description="Helical" evidence="1">
    <location>
        <begin position="101"/>
        <end position="123"/>
    </location>
</feature>
<keyword evidence="4" id="KW-1185">Reference proteome</keyword>
<name>A0ABU0YHC6_9PROT</name>
<evidence type="ECO:0000259" key="2">
    <source>
        <dbReference type="Pfam" id="PF00892"/>
    </source>
</evidence>
<organism evidence="3 4">
    <name type="scientific">Dongia sedimenti</name>
    <dbReference type="NCBI Taxonomy" id="3064282"/>
    <lineage>
        <taxon>Bacteria</taxon>
        <taxon>Pseudomonadati</taxon>
        <taxon>Pseudomonadota</taxon>
        <taxon>Alphaproteobacteria</taxon>
        <taxon>Rhodospirillales</taxon>
        <taxon>Dongiaceae</taxon>
        <taxon>Dongia</taxon>
    </lineage>
</organism>
<keyword evidence="1" id="KW-1133">Transmembrane helix</keyword>
<dbReference type="InterPro" id="IPR000620">
    <property type="entry name" value="EamA_dom"/>
</dbReference>
<accession>A0ABU0YHC6</accession>
<feature type="transmembrane region" description="Helical" evidence="1">
    <location>
        <begin position="130"/>
        <end position="147"/>
    </location>
</feature>
<dbReference type="InterPro" id="IPR037185">
    <property type="entry name" value="EmrE-like"/>
</dbReference>
<protein>
    <submittedName>
        <fullName evidence="3">DMT family transporter</fullName>
    </submittedName>
</protein>
<feature type="domain" description="EamA" evidence="2">
    <location>
        <begin position="14"/>
        <end position="146"/>
    </location>
</feature>
<reference evidence="4" key="1">
    <citation type="submission" date="2023-08" db="EMBL/GenBank/DDBJ databases">
        <title>Rhodospirillaceae gen. nov., a novel taxon isolated from the Yangtze River Yuezi River estuary sludge.</title>
        <authorList>
            <person name="Ruan L."/>
        </authorList>
    </citation>
    <scope>NUCLEOTIDE SEQUENCE [LARGE SCALE GENOMIC DNA]</scope>
    <source>
        <strain evidence="4">R-7</strain>
    </source>
</reference>